<dbReference type="Proteomes" id="UP001057402">
    <property type="component" value="Chromosome 7"/>
</dbReference>
<dbReference type="EMBL" id="CM042886">
    <property type="protein sequence ID" value="KAI4341153.1"/>
    <property type="molecule type" value="Genomic_DNA"/>
</dbReference>
<evidence type="ECO:0000313" key="2">
    <source>
        <dbReference type="Proteomes" id="UP001057402"/>
    </source>
</evidence>
<organism evidence="1 2">
    <name type="scientific">Melastoma candidum</name>
    <dbReference type="NCBI Taxonomy" id="119954"/>
    <lineage>
        <taxon>Eukaryota</taxon>
        <taxon>Viridiplantae</taxon>
        <taxon>Streptophyta</taxon>
        <taxon>Embryophyta</taxon>
        <taxon>Tracheophyta</taxon>
        <taxon>Spermatophyta</taxon>
        <taxon>Magnoliopsida</taxon>
        <taxon>eudicotyledons</taxon>
        <taxon>Gunneridae</taxon>
        <taxon>Pentapetalae</taxon>
        <taxon>rosids</taxon>
        <taxon>malvids</taxon>
        <taxon>Myrtales</taxon>
        <taxon>Melastomataceae</taxon>
        <taxon>Melastomatoideae</taxon>
        <taxon>Melastomateae</taxon>
        <taxon>Melastoma</taxon>
    </lineage>
</organism>
<name>A0ACB9NXB8_9MYRT</name>
<gene>
    <name evidence="1" type="ORF">MLD38_025912</name>
</gene>
<protein>
    <submittedName>
        <fullName evidence="1">Uncharacterized protein</fullName>
    </submittedName>
</protein>
<evidence type="ECO:0000313" key="1">
    <source>
        <dbReference type="EMBL" id="KAI4341153.1"/>
    </source>
</evidence>
<proteinExistence type="predicted"/>
<accession>A0ACB9NXB8</accession>
<keyword evidence="2" id="KW-1185">Reference proteome</keyword>
<reference evidence="2" key="1">
    <citation type="journal article" date="2023" name="Front. Plant Sci.">
        <title>Chromosomal-level genome assembly of Melastoma candidum provides insights into trichome evolution.</title>
        <authorList>
            <person name="Zhong Y."/>
            <person name="Wu W."/>
            <person name="Sun C."/>
            <person name="Zou P."/>
            <person name="Liu Y."/>
            <person name="Dai S."/>
            <person name="Zhou R."/>
        </authorList>
    </citation>
    <scope>NUCLEOTIDE SEQUENCE [LARGE SCALE GENOMIC DNA]</scope>
</reference>
<comment type="caution">
    <text evidence="1">The sequence shown here is derived from an EMBL/GenBank/DDBJ whole genome shotgun (WGS) entry which is preliminary data.</text>
</comment>
<sequence>MIPSSMASSPNGTSTTRDAAENSLEKIKRKLASASGKCLLQGPLLKRSETLRKWNERWVILDPTTGRMEYKIRRNEPSIRGTITFDANSTITVSPVNFHGLPKYDGCCFYIGVPSRKDYFFCAETPSAARAWVSTLQATQLVLRGHKDAVNSLSGNGSTKLGTVAAAVAAANSTALECSKEIEAAMQVSMRNALGVLTSRNIDGPMDDFSIMKETLRVKDEELQKLARDIRARDSTIKDIAEKLSETADAAEAAASAAHLIDEQRRKATEEFERLTREYEKQVESLKQKLKELEQRATALTGERDQMVKQRNSALQEAHLWRSELAKAREHAVILEAAVIRAEEKARVAEADAESKKKEAAEKEAAAANDRQELVAYANALQAQLQRHHIDPKHVIEEKSESCSDSRESLPLTKHVDLSDENVDKACLSMTRAIPISEESVFHLPVDHASLTNGDWSDIQATESSIEDVREITQETGVDSSSMDIPVVSQPHQSSH</sequence>